<dbReference type="SUPFAM" id="SSF50800">
    <property type="entry name" value="PK beta-barrel domain-like"/>
    <property type="match status" value="1"/>
</dbReference>
<protein>
    <submittedName>
        <fullName evidence="2">MOSC domain-containing protein</fullName>
    </submittedName>
</protein>
<dbReference type="GO" id="GO:0003824">
    <property type="term" value="F:catalytic activity"/>
    <property type="evidence" value="ECO:0007669"/>
    <property type="project" value="InterPro"/>
</dbReference>
<dbReference type="InterPro" id="IPR011037">
    <property type="entry name" value="Pyrv_Knase-like_insert_dom_sf"/>
</dbReference>
<dbReference type="Proteomes" id="UP001226762">
    <property type="component" value="Unassembled WGS sequence"/>
</dbReference>
<dbReference type="GO" id="GO:0030170">
    <property type="term" value="F:pyridoxal phosphate binding"/>
    <property type="evidence" value="ECO:0007669"/>
    <property type="project" value="InterPro"/>
</dbReference>
<organism evidence="2 3">
    <name type="scientific">Marimonas arenosa</name>
    <dbReference type="NCBI Taxonomy" id="1795305"/>
    <lineage>
        <taxon>Bacteria</taxon>
        <taxon>Pseudomonadati</taxon>
        <taxon>Pseudomonadota</taxon>
        <taxon>Alphaproteobacteria</taxon>
        <taxon>Rhodobacterales</taxon>
        <taxon>Paracoccaceae</taxon>
        <taxon>Marimonas</taxon>
    </lineage>
</organism>
<dbReference type="RefSeq" id="WP_306737329.1">
    <property type="nucleotide sequence ID" value="NZ_JANHAX010000007.1"/>
</dbReference>
<evidence type="ECO:0000313" key="3">
    <source>
        <dbReference type="Proteomes" id="UP001226762"/>
    </source>
</evidence>
<name>A0AAE3WFE8_9RHOB</name>
<reference evidence="2" key="2">
    <citation type="submission" date="2023-02" db="EMBL/GenBank/DDBJ databases">
        <title>'Rhodoalgimonas zhirmunskyi' gen. nov., isolated from a red alga.</title>
        <authorList>
            <person name="Nedashkovskaya O.I."/>
            <person name="Otstavnykh N.Y."/>
            <person name="Bystritskaya E.P."/>
            <person name="Balabanova L.A."/>
            <person name="Isaeva M.P."/>
        </authorList>
    </citation>
    <scope>NUCLEOTIDE SEQUENCE</scope>
    <source>
        <strain evidence="2">KCTC 52189</strain>
    </source>
</reference>
<dbReference type="AlphaFoldDB" id="A0AAE3WFE8"/>
<reference evidence="2" key="1">
    <citation type="submission" date="2022-07" db="EMBL/GenBank/DDBJ databases">
        <authorList>
            <person name="Otstavnykh N."/>
            <person name="Isaeva M."/>
            <person name="Bystritskaya E."/>
        </authorList>
    </citation>
    <scope>NUCLEOTIDE SEQUENCE</scope>
    <source>
        <strain evidence="2">KCTC 52189</strain>
    </source>
</reference>
<comment type="caution">
    <text evidence="2">The sequence shown here is derived from an EMBL/GenBank/DDBJ whole genome shotgun (WGS) entry which is preliminary data.</text>
</comment>
<accession>A0AAE3WFE8</accession>
<evidence type="ECO:0000313" key="2">
    <source>
        <dbReference type="EMBL" id="MDQ2092021.1"/>
    </source>
</evidence>
<dbReference type="InterPro" id="IPR005302">
    <property type="entry name" value="MoCF_Sase_C"/>
</dbReference>
<feature type="domain" description="MOSC" evidence="1">
    <location>
        <begin position="28"/>
        <end position="183"/>
    </location>
</feature>
<dbReference type="EMBL" id="JANHAX010000007">
    <property type="protein sequence ID" value="MDQ2092021.1"/>
    <property type="molecule type" value="Genomic_DNA"/>
</dbReference>
<evidence type="ECO:0000259" key="1">
    <source>
        <dbReference type="PROSITE" id="PS51340"/>
    </source>
</evidence>
<proteinExistence type="predicted"/>
<sequence length="199" mass="20966">MPALKPTGFYAEITWIGRVADRDAGLQSEPLREAVLDWGGIVGEAHGGVTRPACSRVSAQHPRGTEIRNTGQLSIVSAEDLAAIADDCGLEAIDPAWLGASLVVRGIGDFSLVPPGSQLQGPDGASLVVDMENRPCIYPGQVIEAARPGHGKAFKRAADGRRGVTAWVERPGRMALGNTLRLHVPDQPAWTHLGVARGA</sequence>
<dbReference type="PROSITE" id="PS51340">
    <property type="entry name" value="MOSC"/>
    <property type="match status" value="1"/>
</dbReference>
<keyword evidence="3" id="KW-1185">Reference proteome</keyword>
<dbReference type="Gene3D" id="2.40.33.20">
    <property type="entry name" value="PK beta-barrel domain-like"/>
    <property type="match status" value="1"/>
</dbReference>
<dbReference type="Pfam" id="PF03473">
    <property type="entry name" value="MOSC"/>
    <property type="match status" value="1"/>
</dbReference>
<dbReference type="PANTHER" id="PTHR36930:SF1">
    <property type="entry name" value="MOSC DOMAIN-CONTAINING PROTEIN"/>
    <property type="match status" value="1"/>
</dbReference>
<dbReference type="PANTHER" id="PTHR36930">
    <property type="entry name" value="METAL-SULFUR CLUSTER BIOSYNTHESIS PROTEINS YUAD-RELATED"/>
    <property type="match status" value="1"/>
</dbReference>
<dbReference type="InterPro" id="IPR052716">
    <property type="entry name" value="MOSC_domain"/>
</dbReference>
<dbReference type="GO" id="GO:0030151">
    <property type="term" value="F:molybdenum ion binding"/>
    <property type="evidence" value="ECO:0007669"/>
    <property type="project" value="InterPro"/>
</dbReference>
<gene>
    <name evidence="2" type="ORF">NO357_19135</name>
</gene>